<organism evidence="5 6">
    <name type="scientific">Aeromicrobium panaciterrae</name>
    <dbReference type="NCBI Taxonomy" id="363861"/>
    <lineage>
        <taxon>Bacteria</taxon>
        <taxon>Bacillati</taxon>
        <taxon>Actinomycetota</taxon>
        <taxon>Actinomycetes</taxon>
        <taxon>Propionibacteriales</taxon>
        <taxon>Nocardioidaceae</taxon>
        <taxon>Aeromicrobium</taxon>
    </lineage>
</organism>
<evidence type="ECO:0000313" key="5">
    <source>
        <dbReference type="EMBL" id="MDR7087629.1"/>
    </source>
</evidence>
<dbReference type="SMART" id="SM00701">
    <property type="entry name" value="PGRP"/>
    <property type="match status" value="1"/>
</dbReference>
<dbReference type="InterPro" id="IPR013207">
    <property type="entry name" value="LGFP"/>
</dbReference>
<protein>
    <submittedName>
        <fullName evidence="5">SpoIID/LytB domain protein</fullName>
    </submittedName>
</protein>
<dbReference type="CDD" id="cd06583">
    <property type="entry name" value="PGRP"/>
    <property type="match status" value="1"/>
</dbReference>
<dbReference type="Pfam" id="PF08310">
    <property type="entry name" value="LGFP"/>
    <property type="match status" value="1"/>
</dbReference>
<sequence length="965" mass="102391">MLSWRSIRRLVTAFLAVALVLSGLMLSRAQDPIAANAPIAGLDEAAPTPAPEAEDAAPEPKGPKPVVRTKETVVPKVQAGSPKNVVAELPQTRTTSYGMVGVTWSAKTTDKDISVAIRSLTNGKWTSWETLENDDDAPGDAGRPGTEPVWVGKAEGVAVRVSSKSGTRPDDIKVLTIDPGGVDEAAKSTVTSAAYTPGGVMNGTARVTTAAEVTPTDGSPTYTPKPTIIMRSAWGASAGGSCSAPLTGSSTRGIVVHHTAGNNSYAKSDSAKIVRGIQAYHVKGHDWCDIGYNFLVDKYGQIFEGRKGGIDRQVRAAHSGNGEVNTYAMGVSMMGNYDEVVPPEALKAAMVKLIGWRMGTTYMKAKGTWKVSEKNLTLNMIAGHRNVVGTACPGKYAYAWLSAEGGLRDRVEKYISDYSSDIKTRAAELGKTVTGPVFIGEAPVTDGRATRFGKGYMYSTPDVGAKFVTFASGFYDKYKALGAQGSALGFPKGDSPTVSSSGTFAQRFEHGSIFAVRTSTKTTNYAVWGAIAATYTKLKEMSGQLGAPTSSVITESTGSRANFAKGYIRYFSESKKTVAYDSSGKVISTSTATSTNSVTIPESRTITVKGHGFGHGIGMSQYGAQGAAKAGEKFDSILSTYYPGTALGTKTGNIRVLITKDTTASVIIKARSALTFRKGSGGTAVTLPATIADVAVTKWMITPLSSDKTKSVLQYVTNGAWTTYENKIWTGDAQFEASAIRLILPGGSDVKYRGILRSALPKAGSTDRNTVNVLSIESYVRGVVAAEMPSSWHPEALKAQAVAARTYGVRGIVPSHYYDMCDTTSCQVYRGYSAETEATDAAIAATKSKILTYEDKPAFTQFSSSSGGYTAPGSQPYLKAVPDPHDDWSGNANHEWTKSVSAATIEKAHKSLGTLKSITITKRNGYGDWNGRVISLKLVGTKETITITGNTARTSFGLKSNWFRF</sequence>
<dbReference type="InterPro" id="IPR013486">
    <property type="entry name" value="SpoIID/LytB"/>
</dbReference>
<accession>A0ABU1UR13</accession>
<name>A0ABU1UR13_9ACTN</name>
<gene>
    <name evidence="5" type="ORF">J2X11_002468</name>
</gene>
<evidence type="ECO:0000313" key="6">
    <source>
        <dbReference type="Proteomes" id="UP001257739"/>
    </source>
</evidence>
<evidence type="ECO:0000259" key="4">
    <source>
        <dbReference type="SMART" id="SM00701"/>
    </source>
</evidence>
<dbReference type="PANTHER" id="PTHR11022:SF41">
    <property type="entry name" value="PEPTIDOGLYCAN-RECOGNITION PROTEIN LC-RELATED"/>
    <property type="match status" value="1"/>
</dbReference>
<dbReference type="Gene3D" id="3.40.80.10">
    <property type="entry name" value="Peptidoglycan recognition protein-like"/>
    <property type="match status" value="1"/>
</dbReference>
<dbReference type="InterPro" id="IPR002502">
    <property type="entry name" value="Amidase_domain"/>
</dbReference>
<dbReference type="InterPro" id="IPR013693">
    <property type="entry name" value="SpoIID/LytB_N"/>
</dbReference>
<dbReference type="PANTHER" id="PTHR11022">
    <property type="entry name" value="PEPTIDOGLYCAN RECOGNITION PROTEIN"/>
    <property type="match status" value="1"/>
</dbReference>
<evidence type="ECO:0000256" key="1">
    <source>
        <dbReference type="ARBA" id="ARBA00007553"/>
    </source>
</evidence>
<dbReference type="InterPro" id="IPR036505">
    <property type="entry name" value="Amidase/PGRP_sf"/>
</dbReference>
<dbReference type="EMBL" id="JAVDWH010000001">
    <property type="protein sequence ID" value="MDR7087629.1"/>
    <property type="molecule type" value="Genomic_DNA"/>
</dbReference>
<feature type="domain" description="Peptidoglycan recognition protein family" evidence="4">
    <location>
        <begin position="226"/>
        <end position="388"/>
    </location>
</feature>
<dbReference type="InterPro" id="IPR006619">
    <property type="entry name" value="PGRP_domain_met/bac"/>
</dbReference>
<dbReference type="NCBIfam" id="TIGR02669">
    <property type="entry name" value="SpoIID_LytB"/>
    <property type="match status" value="1"/>
</dbReference>
<dbReference type="Pfam" id="PF01510">
    <property type="entry name" value="Amidase_2"/>
    <property type="match status" value="1"/>
</dbReference>
<proteinExistence type="inferred from homology"/>
<keyword evidence="6" id="KW-1185">Reference proteome</keyword>
<reference evidence="5 6" key="1">
    <citation type="submission" date="2023-07" db="EMBL/GenBank/DDBJ databases">
        <title>Sorghum-associated microbial communities from plants grown in Nebraska, USA.</title>
        <authorList>
            <person name="Schachtman D."/>
        </authorList>
    </citation>
    <scope>NUCLEOTIDE SEQUENCE [LARGE SCALE GENOMIC DNA]</scope>
    <source>
        <strain evidence="5 6">BE248</strain>
    </source>
</reference>
<feature type="region of interest" description="Disordered" evidence="2">
    <location>
        <begin position="44"/>
        <end position="66"/>
    </location>
</feature>
<dbReference type="InterPro" id="IPR015510">
    <property type="entry name" value="PGRP"/>
</dbReference>
<evidence type="ECO:0000256" key="2">
    <source>
        <dbReference type="SAM" id="MobiDB-lite"/>
    </source>
</evidence>
<comment type="similarity">
    <text evidence="1">Belongs to the N-acetylmuramoyl-L-alanine amidase 2 family.</text>
</comment>
<dbReference type="SMART" id="SM00644">
    <property type="entry name" value="Ami_2"/>
    <property type="match status" value="1"/>
</dbReference>
<evidence type="ECO:0000259" key="3">
    <source>
        <dbReference type="SMART" id="SM00644"/>
    </source>
</evidence>
<dbReference type="Pfam" id="PF08486">
    <property type="entry name" value="SpoIID"/>
    <property type="match status" value="1"/>
</dbReference>
<dbReference type="SUPFAM" id="SSF55846">
    <property type="entry name" value="N-acetylmuramoyl-L-alanine amidase-like"/>
    <property type="match status" value="1"/>
</dbReference>
<comment type="caution">
    <text evidence="5">The sequence shown here is derived from an EMBL/GenBank/DDBJ whole genome shotgun (WGS) entry which is preliminary data.</text>
</comment>
<feature type="domain" description="N-acetylmuramoyl-L-alanine amidase" evidence="3">
    <location>
        <begin position="239"/>
        <end position="394"/>
    </location>
</feature>
<dbReference type="Proteomes" id="UP001257739">
    <property type="component" value="Unassembled WGS sequence"/>
</dbReference>
<dbReference type="RefSeq" id="WP_309971552.1">
    <property type="nucleotide sequence ID" value="NZ_JAVDWH010000001.1"/>
</dbReference>